<dbReference type="AlphaFoldDB" id="A0A1I0Y509"/>
<evidence type="ECO:0000313" key="1">
    <source>
        <dbReference type="EMBL" id="SFB08389.1"/>
    </source>
</evidence>
<organism evidence="1 2">
    <name type="scientific">Clostridium frigidicarnis</name>
    <dbReference type="NCBI Taxonomy" id="84698"/>
    <lineage>
        <taxon>Bacteria</taxon>
        <taxon>Bacillati</taxon>
        <taxon>Bacillota</taxon>
        <taxon>Clostridia</taxon>
        <taxon>Eubacteriales</taxon>
        <taxon>Clostridiaceae</taxon>
        <taxon>Clostridium</taxon>
    </lineage>
</organism>
<dbReference type="STRING" id="84698.SAMN04488528_101143"/>
<dbReference type="RefSeq" id="WP_090040634.1">
    <property type="nucleotide sequence ID" value="NZ_FOKI01000011.1"/>
</dbReference>
<name>A0A1I0Y509_9CLOT</name>
<sequence length="99" mass="11711">MVRIIKILSEDSSIIYDGELYKLPISESIIVEKSIEYFCDSEPCFIHKSAVTKRLYYEFDRFFDEKLDNNIKIIEFKEFPLVLQNIISKLGNARKILLQ</sequence>
<protein>
    <submittedName>
        <fullName evidence="1">Uncharacterized protein</fullName>
    </submittedName>
</protein>
<accession>A0A1I0Y509</accession>
<proteinExistence type="predicted"/>
<reference evidence="1" key="1">
    <citation type="submission" date="2016-10" db="EMBL/GenBank/DDBJ databases">
        <authorList>
            <person name="de Groot N.N."/>
        </authorList>
    </citation>
    <scope>NUCLEOTIDE SEQUENCE [LARGE SCALE GENOMIC DNA]</scope>
    <source>
        <strain evidence="1">DSM 12271</strain>
    </source>
</reference>
<evidence type="ECO:0000313" key="2">
    <source>
        <dbReference type="Proteomes" id="UP000198619"/>
    </source>
</evidence>
<dbReference type="OrthoDB" id="2067266at2"/>
<gene>
    <name evidence="1" type="ORF">SAMN04488528_101143</name>
</gene>
<dbReference type="EMBL" id="FOKI01000011">
    <property type="protein sequence ID" value="SFB08389.1"/>
    <property type="molecule type" value="Genomic_DNA"/>
</dbReference>
<keyword evidence="2" id="KW-1185">Reference proteome</keyword>
<dbReference type="Proteomes" id="UP000198619">
    <property type="component" value="Unassembled WGS sequence"/>
</dbReference>